<dbReference type="PROSITE" id="PS50113">
    <property type="entry name" value="PAC"/>
    <property type="match status" value="1"/>
</dbReference>
<protein>
    <submittedName>
        <fullName evidence="6">Diguanylate cyclase/phosphodiesterase with PAS/PAC sensor(S)</fullName>
    </submittedName>
</protein>
<dbReference type="RefSeq" id="WP_012471357.1">
    <property type="nucleotide sequence ID" value="NC_010814.1"/>
</dbReference>
<dbReference type="Pfam" id="PF00563">
    <property type="entry name" value="EAL"/>
    <property type="match status" value="1"/>
</dbReference>
<evidence type="ECO:0000259" key="2">
    <source>
        <dbReference type="PROSITE" id="PS50112"/>
    </source>
</evidence>
<feature type="domain" description="PAC" evidence="3">
    <location>
        <begin position="194"/>
        <end position="247"/>
    </location>
</feature>
<dbReference type="CDD" id="cd00130">
    <property type="entry name" value="PAS"/>
    <property type="match status" value="1"/>
</dbReference>
<evidence type="ECO:0000313" key="7">
    <source>
        <dbReference type="Proteomes" id="UP000002420"/>
    </source>
</evidence>
<dbReference type="PANTHER" id="PTHR44757">
    <property type="entry name" value="DIGUANYLATE CYCLASE DGCP"/>
    <property type="match status" value="1"/>
</dbReference>
<dbReference type="GO" id="GO:0071111">
    <property type="term" value="F:cyclic-guanylate-specific phosphodiesterase activity"/>
    <property type="evidence" value="ECO:0007669"/>
    <property type="project" value="UniProtKB-EC"/>
</dbReference>
<dbReference type="Pfam" id="PF08448">
    <property type="entry name" value="PAS_4"/>
    <property type="match status" value="2"/>
</dbReference>
<evidence type="ECO:0000259" key="4">
    <source>
        <dbReference type="PROSITE" id="PS50883"/>
    </source>
</evidence>
<reference evidence="6 7" key="1">
    <citation type="submission" date="2008-05" db="EMBL/GenBank/DDBJ databases">
        <title>Complete sequence of chromosome of Geobacter lovleyi SZ.</title>
        <authorList>
            <consortium name="US DOE Joint Genome Institute"/>
            <person name="Lucas S."/>
            <person name="Copeland A."/>
            <person name="Lapidus A."/>
            <person name="Glavina del Rio T."/>
            <person name="Dalin E."/>
            <person name="Tice H."/>
            <person name="Bruce D."/>
            <person name="Goodwin L."/>
            <person name="Pitluck S."/>
            <person name="Chertkov O."/>
            <person name="Meincke L."/>
            <person name="Brettin T."/>
            <person name="Detter J.C."/>
            <person name="Han C."/>
            <person name="Tapia R."/>
            <person name="Kuske C.R."/>
            <person name="Schmutz J."/>
            <person name="Larimer F."/>
            <person name="Land M."/>
            <person name="Hauser L."/>
            <person name="Kyrpides N."/>
            <person name="Mikhailova N."/>
            <person name="Sung Y."/>
            <person name="Fletcher K.E."/>
            <person name="Ritalahti K.M."/>
            <person name="Loeffler F.E."/>
            <person name="Richardson P."/>
        </authorList>
    </citation>
    <scope>NUCLEOTIDE SEQUENCE [LARGE SCALE GENOMIC DNA]</scope>
    <source>
        <strain evidence="7">ATCC BAA-1151 / DSM 17278 / SZ</strain>
    </source>
</reference>
<evidence type="ECO:0000259" key="5">
    <source>
        <dbReference type="PROSITE" id="PS50887"/>
    </source>
</evidence>
<dbReference type="SMART" id="SM00091">
    <property type="entry name" value="PAS"/>
    <property type="match status" value="2"/>
</dbReference>
<dbReference type="InterPro" id="IPR043128">
    <property type="entry name" value="Rev_trsase/Diguanyl_cyclase"/>
</dbReference>
<dbReference type="InterPro" id="IPR035919">
    <property type="entry name" value="EAL_sf"/>
</dbReference>
<dbReference type="InterPro" id="IPR029787">
    <property type="entry name" value="Nucleotide_cyclase"/>
</dbReference>
<dbReference type="HOGENOM" id="CLU_000445_70_20_7"/>
<dbReference type="FunFam" id="3.30.70.270:FF:000001">
    <property type="entry name" value="Diguanylate cyclase domain protein"/>
    <property type="match status" value="1"/>
</dbReference>
<dbReference type="NCBIfam" id="TIGR00254">
    <property type="entry name" value="GGDEF"/>
    <property type="match status" value="1"/>
</dbReference>
<dbReference type="InterPro" id="IPR000014">
    <property type="entry name" value="PAS"/>
</dbReference>
<keyword evidence="7" id="KW-1185">Reference proteome</keyword>
<dbReference type="Gene3D" id="3.30.450.20">
    <property type="entry name" value="PAS domain"/>
    <property type="match status" value="2"/>
</dbReference>
<dbReference type="KEGG" id="glo:Glov_3327"/>
<dbReference type="PROSITE" id="PS50887">
    <property type="entry name" value="GGDEF"/>
    <property type="match status" value="1"/>
</dbReference>
<dbReference type="FunFam" id="3.20.20.450:FF:000001">
    <property type="entry name" value="Cyclic di-GMP phosphodiesterase yahA"/>
    <property type="match status" value="1"/>
</dbReference>
<dbReference type="PROSITE" id="PS50883">
    <property type="entry name" value="EAL"/>
    <property type="match status" value="1"/>
</dbReference>
<dbReference type="CDD" id="cd01948">
    <property type="entry name" value="EAL"/>
    <property type="match status" value="1"/>
</dbReference>
<dbReference type="InterPro" id="IPR000700">
    <property type="entry name" value="PAS-assoc_C"/>
</dbReference>
<dbReference type="InterPro" id="IPR001633">
    <property type="entry name" value="EAL_dom"/>
</dbReference>
<dbReference type="SUPFAM" id="SSF141868">
    <property type="entry name" value="EAL domain-like"/>
    <property type="match status" value="1"/>
</dbReference>
<comment type="catalytic activity">
    <reaction evidence="1">
        <text>3',3'-c-di-GMP + H2O = 5'-phosphoguanylyl(3'-&gt;5')guanosine + H(+)</text>
        <dbReference type="Rhea" id="RHEA:24902"/>
        <dbReference type="ChEBI" id="CHEBI:15377"/>
        <dbReference type="ChEBI" id="CHEBI:15378"/>
        <dbReference type="ChEBI" id="CHEBI:58754"/>
        <dbReference type="ChEBI" id="CHEBI:58805"/>
        <dbReference type="EC" id="3.1.4.52"/>
    </reaction>
    <physiologicalReaction direction="left-to-right" evidence="1">
        <dbReference type="Rhea" id="RHEA:24903"/>
    </physiologicalReaction>
</comment>
<dbReference type="SUPFAM" id="SSF55073">
    <property type="entry name" value="Nucleotide cyclase"/>
    <property type="match status" value="1"/>
</dbReference>
<dbReference type="InterPro" id="IPR000160">
    <property type="entry name" value="GGDEF_dom"/>
</dbReference>
<dbReference type="Gene3D" id="3.30.70.270">
    <property type="match status" value="1"/>
</dbReference>
<dbReference type="Pfam" id="PF00990">
    <property type="entry name" value="GGDEF"/>
    <property type="match status" value="1"/>
</dbReference>
<dbReference type="Gene3D" id="3.20.20.450">
    <property type="entry name" value="EAL domain"/>
    <property type="match status" value="1"/>
</dbReference>
<dbReference type="GO" id="GO:0071732">
    <property type="term" value="P:cellular response to nitric oxide"/>
    <property type="evidence" value="ECO:0007669"/>
    <property type="project" value="UniProtKB-ARBA"/>
</dbReference>
<dbReference type="PANTHER" id="PTHR44757:SF2">
    <property type="entry name" value="BIOFILM ARCHITECTURE MAINTENANCE PROTEIN MBAA"/>
    <property type="match status" value="1"/>
</dbReference>
<dbReference type="SUPFAM" id="SSF55785">
    <property type="entry name" value="PYP-like sensor domain (PAS domain)"/>
    <property type="match status" value="2"/>
</dbReference>
<dbReference type="InterPro" id="IPR035965">
    <property type="entry name" value="PAS-like_dom_sf"/>
</dbReference>
<gene>
    <name evidence="6" type="ordered locus">Glov_3327</name>
</gene>
<dbReference type="CDD" id="cd01949">
    <property type="entry name" value="GGDEF"/>
    <property type="match status" value="1"/>
</dbReference>
<organism evidence="6 7">
    <name type="scientific">Trichlorobacter lovleyi (strain ATCC BAA-1151 / DSM 17278 / SZ)</name>
    <name type="common">Geobacter lovleyi</name>
    <dbReference type="NCBI Taxonomy" id="398767"/>
    <lineage>
        <taxon>Bacteria</taxon>
        <taxon>Pseudomonadati</taxon>
        <taxon>Thermodesulfobacteriota</taxon>
        <taxon>Desulfuromonadia</taxon>
        <taxon>Geobacterales</taxon>
        <taxon>Geobacteraceae</taxon>
        <taxon>Trichlorobacter</taxon>
    </lineage>
</organism>
<dbReference type="SMART" id="SM00052">
    <property type="entry name" value="EAL"/>
    <property type="match status" value="1"/>
</dbReference>
<evidence type="ECO:0000256" key="1">
    <source>
        <dbReference type="ARBA" id="ARBA00051114"/>
    </source>
</evidence>
<feature type="domain" description="EAL" evidence="4">
    <location>
        <begin position="421"/>
        <end position="675"/>
    </location>
</feature>
<feature type="domain" description="GGDEF" evidence="5">
    <location>
        <begin position="279"/>
        <end position="412"/>
    </location>
</feature>
<dbReference type="PROSITE" id="PS50112">
    <property type="entry name" value="PAS"/>
    <property type="match status" value="1"/>
</dbReference>
<dbReference type="EMBL" id="CP001089">
    <property type="protein sequence ID" value="ACD97033.1"/>
    <property type="molecule type" value="Genomic_DNA"/>
</dbReference>
<sequence length="693" mass="77434">MPDTSIPYKQVFSAIPAPVIMLDTQGHFAFANKAAYQILPSCIPLDDGVSCTPPDWLATEIDTFLYHAKEEHTFEHCLPLDTGHRHIQFTLTRLDQDKRQNGILITLHDISRHKRAEQALRLSEERYRMLVEHQSDLVVRVDIEGRLQFASPSFCMLFGIDEEQLVGRELCPIINSSGQAVMKEAMQRLDCHPKSCYHEICSQTLDGLRWIGWAMKGVVDEKGHIEAIVGIGRDITDRKKAEQEILQLAHYDTLTGLPNRSLLQDRLSQALSLANRGNVTLAVLFLDLDRFKHVNDAFGHQIGDLLLQEVSRRLKDCVRATDTVSRIGGDEFVIILTNLIKCSQAGSIAAKIISSMSRLFQLGGHELYSGTSIGIALYPTDGNDVDTLLKHADMAMYQAKASGRGTFKFFSPEHNEKMLQRMQLEQALRRAIEHQELSLDYQPQIDSATGSINGLEALLRWQHPQLGLLLPGLFITIAEETGLIIPLGEWVLRTACRQARAWQRAGYHRLRIAVNISPRQFQQRGLIPMIDAILQETGCDPRGLELELTETTLMDSPKEATALLKALKRRGISLAIDDFGTGYSSLSHLKHFPIDRLKIDRSFVNDLTRSREDSAIVEAIIAMAHRLGLEVVAEGVEHPDQHAILSDWGCKTCQGFLYSKAVSTEEATALLATAQYSTGIPSTLTPQTKPADD</sequence>
<dbReference type="SMART" id="SM00267">
    <property type="entry name" value="GGDEF"/>
    <property type="match status" value="1"/>
</dbReference>
<dbReference type="Proteomes" id="UP000002420">
    <property type="component" value="Chromosome"/>
</dbReference>
<evidence type="ECO:0000313" key="6">
    <source>
        <dbReference type="EMBL" id="ACD97033.1"/>
    </source>
</evidence>
<dbReference type="InterPro" id="IPR013656">
    <property type="entry name" value="PAS_4"/>
</dbReference>
<proteinExistence type="predicted"/>
<dbReference type="STRING" id="398767.Glov_3327"/>
<accession>B3EBJ4</accession>
<feature type="domain" description="PAS" evidence="2">
    <location>
        <begin position="123"/>
        <end position="188"/>
    </location>
</feature>
<name>B3EBJ4_TRIL1</name>
<dbReference type="InterPro" id="IPR052155">
    <property type="entry name" value="Biofilm_reg_signaling"/>
</dbReference>
<evidence type="ECO:0000259" key="3">
    <source>
        <dbReference type="PROSITE" id="PS50113"/>
    </source>
</evidence>
<dbReference type="NCBIfam" id="TIGR00229">
    <property type="entry name" value="sensory_box"/>
    <property type="match status" value="1"/>
</dbReference>
<dbReference type="AlphaFoldDB" id="B3EBJ4"/>
<dbReference type="eggNOG" id="COG5001">
    <property type="taxonomic scope" value="Bacteria"/>
</dbReference>